<dbReference type="Pfam" id="PF06114">
    <property type="entry name" value="Peptidase_M78"/>
    <property type="match status" value="1"/>
</dbReference>
<reference evidence="2 3" key="1">
    <citation type="journal article" date="2011" name="J. Bacteriol.">
        <title>Complete genome sequence of the cellulose-degrading bacterium Cellulosilyticum lentocellum.</title>
        <authorList>
            <consortium name="US DOE Joint Genome Institute"/>
            <person name="Miller D.A."/>
            <person name="Suen G."/>
            <person name="Bruce D."/>
            <person name="Copeland A."/>
            <person name="Cheng J.F."/>
            <person name="Detter C."/>
            <person name="Goodwin L.A."/>
            <person name="Han C.S."/>
            <person name="Hauser L.J."/>
            <person name="Land M.L."/>
            <person name="Lapidus A."/>
            <person name="Lucas S."/>
            <person name="Meincke L."/>
            <person name="Pitluck S."/>
            <person name="Tapia R."/>
            <person name="Teshima H."/>
            <person name="Woyke T."/>
            <person name="Fox B.G."/>
            <person name="Angert E.R."/>
            <person name="Currie C.R."/>
        </authorList>
    </citation>
    <scope>NUCLEOTIDE SEQUENCE [LARGE SCALE GENOMIC DNA]</scope>
    <source>
        <strain evidence="3">ATCC 49066 / DSM 5427 / NCIMB 11756 / RHM5</strain>
    </source>
</reference>
<name>F2JQR4_CELLD</name>
<dbReference type="STRING" id="642492.Clole_0927"/>
<keyword evidence="3" id="KW-1185">Reference proteome</keyword>
<evidence type="ECO:0000259" key="1">
    <source>
        <dbReference type="Pfam" id="PF06114"/>
    </source>
</evidence>
<accession>F2JQR4</accession>
<dbReference type="Proteomes" id="UP000008467">
    <property type="component" value="Chromosome"/>
</dbReference>
<gene>
    <name evidence="2" type="ordered locus">Clole_0927</name>
</gene>
<dbReference type="AlphaFoldDB" id="F2JQR4"/>
<evidence type="ECO:0000313" key="2">
    <source>
        <dbReference type="EMBL" id="ADZ82659.1"/>
    </source>
</evidence>
<dbReference type="HOGENOM" id="CLU_1802632_0_0_9"/>
<dbReference type="EMBL" id="CP002582">
    <property type="protein sequence ID" value="ADZ82659.1"/>
    <property type="molecule type" value="Genomic_DNA"/>
</dbReference>
<protein>
    <recommendedName>
        <fullName evidence="1">IrrE N-terminal-like domain-containing protein</fullName>
    </recommendedName>
</protein>
<dbReference type="InterPro" id="IPR010359">
    <property type="entry name" value="IrrE_HExxH"/>
</dbReference>
<sequence length="146" mass="17118">MNKDFINRKINEITKCGSLTNLYEIAKANNIIVYEDYWGTTTAGAYHYQYRMKIIMLNTALSYFHKMIVLAHEIAHAFLHPYEEANFSLIGLKKDTKEIEANYFTCKLLDVIGFWDNDELCIYETELSKTDRGFIDTYRNYINVGI</sequence>
<feature type="domain" description="IrrE N-terminal-like" evidence="1">
    <location>
        <begin position="44"/>
        <end position="125"/>
    </location>
</feature>
<dbReference type="Gene3D" id="1.10.10.2910">
    <property type="match status" value="1"/>
</dbReference>
<proteinExistence type="predicted"/>
<dbReference type="KEGG" id="cle:Clole_0927"/>
<organism evidence="2 3">
    <name type="scientific">Cellulosilyticum lentocellum (strain ATCC 49066 / DSM 5427 / NCIMB 11756 / RHM5)</name>
    <name type="common">Clostridium lentocellum</name>
    <dbReference type="NCBI Taxonomy" id="642492"/>
    <lineage>
        <taxon>Bacteria</taxon>
        <taxon>Bacillati</taxon>
        <taxon>Bacillota</taxon>
        <taxon>Clostridia</taxon>
        <taxon>Lachnospirales</taxon>
        <taxon>Cellulosilyticaceae</taxon>
        <taxon>Cellulosilyticum</taxon>
    </lineage>
</organism>
<evidence type="ECO:0000313" key="3">
    <source>
        <dbReference type="Proteomes" id="UP000008467"/>
    </source>
</evidence>